<evidence type="ECO:0000313" key="1">
    <source>
        <dbReference type="EMBL" id="PRY22653.1"/>
    </source>
</evidence>
<gene>
    <name evidence="1" type="ORF">CLV78_106194</name>
</gene>
<accession>A0A2T0RNG5</accession>
<dbReference type="EMBL" id="PVTD01000006">
    <property type="protein sequence ID" value="PRY22653.1"/>
    <property type="molecule type" value="Genomic_DNA"/>
</dbReference>
<reference evidence="1 2" key="1">
    <citation type="submission" date="2018-03" db="EMBL/GenBank/DDBJ databases">
        <title>Genomic Encyclopedia of Archaeal and Bacterial Type Strains, Phase II (KMG-II): from individual species to whole genera.</title>
        <authorList>
            <person name="Goeker M."/>
        </authorList>
    </citation>
    <scope>NUCLEOTIDE SEQUENCE [LARGE SCALE GENOMIC DNA]</scope>
    <source>
        <strain evidence="1 2">DSM 29328</strain>
    </source>
</reference>
<proteinExistence type="predicted"/>
<dbReference type="AlphaFoldDB" id="A0A2T0RNG5"/>
<name>A0A2T0RNG5_9RHOB</name>
<comment type="caution">
    <text evidence="1">The sequence shown here is derived from an EMBL/GenBank/DDBJ whole genome shotgun (WGS) entry which is preliminary data.</text>
</comment>
<dbReference type="Proteomes" id="UP000239480">
    <property type="component" value="Unassembled WGS sequence"/>
</dbReference>
<evidence type="ECO:0000313" key="2">
    <source>
        <dbReference type="Proteomes" id="UP000239480"/>
    </source>
</evidence>
<organism evidence="1 2">
    <name type="scientific">Aliiruegeria haliotis</name>
    <dbReference type="NCBI Taxonomy" id="1280846"/>
    <lineage>
        <taxon>Bacteria</taxon>
        <taxon>Pseudomonadati</taxon>
        <taxon>Pseudomonadota</taxon>
        <taxon>Alphaproteobacteria</taxon>
        <taxon>Rhodobacterales</taxon>
        <taxon>Roseobacteraceae</taxon>
        <taxon>Aliiruegeria</taxon>
    </lineage>
</organism>
<protein>
    <submittedName>
        <fullName evidence="1">Uncharacterized protein</fullName>
    </submittedName>
</protein>
<keyword evidence="2" id="KW-1185">Reference proteome</keyword>
<sequence>METATSGKTLDILKLVSQGAQLQYLKRPARRAARHGRSLSEWRYFDQPKPNCLDLHRAKSGSGPSGQHWHNVVQLLQEVIKLPSFQSFNAAVPDRRPYGPQGGGVLRSLVIGENLLLQPMLPDVRDQGRRLEGGACGNTGVGEGDVWEPAKLEGLATGASNPRLETRWDEADIQGTAHGNMSSI</sequence>